<sequence>MTLYRAELREMAVDALKAANTIAGPNVFSARSLPVTDEALPALYLQVPDDDGVSDGRSAPSFTRTATLAIRGYVAAGTPEKSELVLEHLAEQIELALMTSVPLMAAVQQVSFLRTQMLVSSDTGQHKGELRMLLGLEYTETYPLPGTPLTGITGQIEATGHDDFAGFSAQTI</sequence>
<dbReference type="Gene3D" id="3.30.70.1700">
    <property type="entry name" value="Phage minor tail protein U"/>
    <property type="match status" value="1"/>
</dbReference>
<comment type="caution">
    <text evidence="1">The sequence shown here is derived from an EMBL/GenBank/DDBJ whole genome shotgun (WGS) entry which is preliminary data.</text>
</comment>
<gene>
    <name evidence="1" type="ORF">ANI02nite_00100</name>
</gene>
<evidence type="ECO:0000313" key="2">
    <source>
        <dbReference type="Proteomes" id="UP000321635"/>
    </source>
</evidence>
<dbReference type="AlphaFoldDB" id="A0A511X5B5"/>
<dbReference type="RefSeq" id="WP_026396330.1">
    <property type="nucleotide sequence ID" value="NZ_AUBI01000001.1"/>
</dbReference>
<reference evidence="1 2" key="1">
    <citation type="submission" date="2019-07" db="EMBL/GenBank/DDBJ databases">
        <title>Whole genome shotgun sequence of Acetobacter nitrogenifigens NBRC 105050.</title>
        <authorList>
            <person name="Hosoyama A."/>
            <person name="Uohara A."/>
            <person name="Ohji S."/>
            <person name="Ichikawa N."/>
        </authorList>
    </citation>
    <scope>NUCLEOTIDE SEQUENCE [LARGE SCALE GENOMIC DNA]</scope>
    <source>
        <strain evidence="1 2">NBRC 105050</strain>
    </source>
</reference>
<evidence type="ECO:0000313" key="1">
    <source>
        <dbReference type="EMBL" id="GEN58126.1"/>
    </source>
</evidence>
<name>A0A511X5B5_9PROT</name>
<dbReference type="OrthoDB" id="7280012at2"/>
<dbReference type="InterPro" id="IPR038512">
    <property type="entry name" value="GpU-like_sf"/>
</dbReference>
<organism evidence="1 2">
    <name type="scientific">Acetobacter nitrogenifigens DSM 23921 = NBRC 105050</name>
    <dbReference type="NCBI Taxonomy" id="1120919"/>
    <lineage>
        <taxon>Bacteria</taxon>
        <taxon>Pseudomonadati</taxon>
        <taxon>Pseudomonadota</taxon>
        <taxon>Alphaproteobacteria</taxon>
        <taxon>Acetobacterales</taxon>
        <taxon>Acetobacteraceae</taxon>
        <taxon>Acetobacter</taxon>
    </lineage>
</organism>
<protein>
    <submittedName>
        <fullName evidence="1">Uncharacterized protein</fullName>
    </submittedName>
</protein>
<proteinExistence type="predicted"/>
<keyword evidence="2" id="KW-1185">Reference proteome</keyword>
<dbReference type="EMBL" id="BJYF01000001">
    <property type="protein sequence ID" value="GEN58126.1"/>
    <property type="molecule type" value="Genomic_DNA"/>
</dbReference>
<accession>A0A511X5B5</accession>
<dbReference type="Proteomes" id="UP000321635">
    <property type="component" value="Unassembled WGS sequence"/>
</dbReference>
<dbReference type="STRING" id="1120919.GCA_000429165_00013"/>